<gene>
    <name evidence="2" type="ORF">GIW47_15870</name>
</gene>
<dbReference type="EMBL" id="WKDU01000016">
    <property type="protein sequence ID" value="MCF5154080.1"/>
    <property type="molecule type" value="Genomic_DNA"/>
</dbReference>
<feature type="region of interest" description="Disordered" evidence="1">
    <location>
        <begin position="1"/>
        <end position="27"/>
    </location>
</feature>
<comment type="caution">
    <text evidence="2">The sequence shown here is derived from an EMBL/GenBank/DDBJ whole genome shotgun (WGS) entry which is preliminary data.</text>
</comment>
<evidence type="ECO:0000313" key="3">
    <source>
        <dbReference type="Proteomes" id="UP000814074"/>
    </source>
</evidence>
<evidence type="ECO:0000256" key="1">
    <source>
        <dbReference type="SAM" id="MobiDB-lite"/>
    </source>
</evidence>
<accession>A0ABS9FPJ5</accession>
<feature type="compositionally biased region" description="Basic and acidic residues" evidence="1">
    <location>
        <begin position="12"/>
        <end position="26"/>
    </location>
</feature>
<evidence type="ECO:0000313" key="2">
    <source>
        <dbReference type="EMBL" id="MCF5154080.1"/>
    </source>
</evidence>
<name>A0ABS9FPJ5_9PSED</name>
<reference evidence="2 3" key="1">
    <citation type="submission" date="2019-11" db="EMBL/GenBank/DDBJ databases">
        <title>Epiphytic Pseudomonas syringae from cherry orchards.</title>
        <authorList>
            <person name="Hulin M.T."/>
        </authorList>
    </citation>
    <scope>NUCLEOTIDE SEQUENCE [LARGE SCALE GENOMIC DNA]</scope>
    <source>
        <strain evidence="2 3">PA-6-3B</strain>
    </source>
</reference>
<dbReference type="Proteomes" id="UP000814074">
    <property type="component" value="Unassembled WGS sequence"/>
</dbReference>
<proteinExistence type="predicted"/>
<protein>
    <submittedName>
        <fullName evidence="2">Uncharacterized protein</fullName>
    </submittedName>
</protein>
<keyword evidence="3" id="KW-1185">Reference proteome</keyword>
<sequence length="79" mass="9074">MHRFHVNPLLKNTEDAGRGARGEGGRAGRLLYSSDLGQTSQMDVNDWLEQSQRWFDTFELDNARRVQVTLANPQKMLEL</sequence>
<organism evidence="2 3">
    <name type="scientific">Pseudomonas lactis</name>
    <dbReference type="NCBI Taxonomy" id="1615674"/>
    <lineage>
        <taxon>Bacteria</taxon>
        <taxon>Pseudomonadati</taxon>
        <taxon>Pseudomonadota</taxon>
        <taxon>Gammaproteobacteria</taxon>
        <taxon>Pseudomonadales</taxon>
        <taxon>Pseudomonadaceae</taxon>
        <taxon>Pseudomonas</taxon>
    </lineage>
</organism>